<dbReference type="Proteomes" id="UP000177515">
    <property type="component" value="Chromosome 1"/>
</dbReference>
<reference evidence="1 2" key="1">
    <citation type="submission" date="2016-10" db="EMBL/GenBank/DDBJ databases">
        <title>Complete genome sequences of three Cupriavidus strains isolated from various Malaysian environments.</title>
        <authorList>
            <person name="Abdullah A.A.-A."/>
            <person name="Shafie N.A.H."/>
            <person name="Lau N.S."/>
        </authorList>
    </citation>
    <scope>NUCLEOTIDE SEQUENCE [LARGE SCALE GENOMIC DNA]</scope>
    <source>
        <strain evidence="1 2">USMAA1020</strain>
    </source>
</reference>
<proteinExistence type="predicted"/>
<accession>A0ABM6F805</accession>
<gene>
    <name evidence="1" type="ORF">BKK80_19265</name>
</gene>
<protein>
    <submittedName>
        <fullName evidence="1">Uncharacterized protein</fullName>
    </submittedName>
</protein>
<organism evidence="1 2">
    <name type="scientific">Cupriavidus malaysiensis</name>
    <dbReference type="NCBI Taxonomy" id="367825"/>
    <lineage>
        <taxon>Bacteria</taxon>
        <taxon>Pseudomonadati</taxon>
        <taxon>Pseudomonadota</taxon>
        <taxon>Betaproteobacteria</taxon>
        <taxon>Burkholderiales</taxon>
        <taxon>Burkholderiaceae</taxon>
        <taxon>Cupriavidus</taxon>
    </lineage>
</organism>
<keyword evidence="2" id="KW-1185">Reference proteome</keyword>
<name>A0ABM6F805_9BURK</name>
<evidence type="ECO:0000313" key="2">
    <source>
        <dbReference type="Proteomes" id="UP000177515"/>
    </source>
</evidence>
<evidence type="ECO:0000313" key="1">
    <source>
        <dbReference type="EMBL" id="AOZ07729.1"/>
    </source>
</evidence>
<sequence>MHDLLFRTTCADNVDQFARWFDQTMSERHPLIEWGTQRSRKWRRNYAGDASLTRESLDFLDELFPDSRYYTVTVASTKRLSVTPDYPRPAQPQDKRAREEPLSALELFQHGPSNLWIALWGHEGALDRLWKLYPPDREYDGDWGAAADFEDVLTHLEMYLYGNYDSGVALTTADLGRAIVVYRLQEAHGSRYCHGLRAYLCVRLALAEHYPWLRAWGVFDDLSSYIVGLEEQRISEDGGYRRAVQEHYKAYGAFNVGMFVENPFWYLLDWKPHQARRYAPLAQWSAYTFKR</sequence>
<dbReference type="EMBL" id="CP017754">
    <property type="protein sequence ID" value="AOZ07729.1"/>
    <property type="molecule type" value="Genomic_DNA"/>
</dbReference>